<gene>
    <name evidence="3" type="ORF">SNE40_003371</name>
</gene>
<protein>
    <submittedName>
        <fullName evidence="3">Uncharacterized protein</fullName>
    </submittedName>
</protein>
<keyword evidence="4" id="KW-1185">Reference proteome</keyword>
<keyword evidence="2" id="KW-0732">Signal</keyword>
<feature type="chain" id="PRO_5043005178" evidence="2">
    <location>
        <begin position="19"/>
        <end position="441"/>
    </location>
</feature>
<organism evidence="3 4">
    <name type="scientific">Patella caerulea</name>
    <name type="common">Rayed Mediterranean limpet</name>
    <dbReference type="NCBI Taxonomy" id="87958"/>
    <lineage>
        <taxon>Eukaryota</taxon>
        <taxon>Metazoa</taxon>
        <taxon>Spiralia</taxon>
        <taxon>Lophotrochozoa</taxon>
        <taxon>Mollusca</taxon>
        <taxon>Gastropoda</taxon>
        <taxon>Patellogastropoda</taxon>
        <taxon>Patelloidea</taxon>
        <taxon>Patellidae</taxon>
        <taxon>Patella</taxon>
    </lineage>
</organism>
<dbReference type="InterPro" id="IPR011042">
    <property type="entry name" value="6-blade_b-propeller_TolB-like"/>
</dbReference>
<comment type="caution">
    <text evidence="3">The sequence shown here is derived from an EMBL/GenBank/DDBJ whole genome shotgun (WGS) entry which is preliminary data.</text>
</comment>
<reference evidence="3 4" key="1">
    <citation type="submission" date="2024-01" db="EMBL/GenBank/DDBJ databases">
        <title>The genome of the rayed Mediterranean limpet Patella caerulea (Linnaeus, 1758).</title>
        <authorList>
            <person name="Anh-Thu Weber A."/>
            <person name="Halstead-Nussloch G."/>
        </authorList>
    </citation>
    <scope>NUCLEOTIDE SEQUENCE [LARGE SCALE GENOMIC DNA]</scope>
    <source>
        <strain evidence="3">AATW-2023a</strain>
        <tissue evidence="3">Whole specimen</tissue>
    </source>
</reference>
<dbReference type="EMBL" id="JAZGQO010000002">
    <property type="protein sequence ID" value="KAK6191770.1"/>
    <property type="molecule type" value="Genomic_DNA"/>
</dbReference>
<evidence type="ECO:0000313" key="4">
    <source>
        <dbReference type="Proteomes" id="UP001347796"/>
    </source>
</evidence>
<evidence type="ECO:0000256" key="2">
    <source>
        <dbReference type="SAM" id="SignalP"/>
    </source>
</evidence>
<dbReference type="AlphaFoldDB" id="A0AAN8KI08"/>
<dbReference type="Gene3D" id="2.120.10.30">
    <property type="entry name" value="TolB, C-terminal domain"/>
    <property type="match status" value="1"/>
</dbReference>
<feature type="signal peptide" evidence="2">
    <location>
        <begin position="1"/>
        <end position="18"/>
    </location>
</feature>
<dbReference type="Proteomes" id="UP001347796">
    <property type="component" value="Unassembled WGS sequence"/>
</dbReference>
<evidence type="ECO:0000313" key="3">
    <source>
        <dbReference type="EMBL" id="KAK6191770.1"/>
    </source>
</evidence>
<evidence type="ECO:0000256" key="1">
    <source>
        <dbReference type="SAM" id="Coils"/>
    </source>
</evidence>
<sequence>MYVLRVILLFAIYKCCNADQDIVQRLRGQILPRIRSATLKLSNTKLKMNTVSRNESCPCIPEIDKSTKEELISVNNYITTCEEAFGSVLSVTGDQGDGESETVRSINQQIEFLKQRVQNIRKSLEVQKKLQQRLDDNFNSVRSQIIFRLLKHYNLTEVIPNTRPRGARRRSYSHLVEQNRRRKPITPRISKNDICRAFQKRFCTIDDIVAWDDYTYLAAIQENNMVLYQLLNGTNLGVFNPSFKIKGLARVGKQVVIGSPEQKKVYILNIDGNSLNVVHVIHFDDVCGFDILSFEDKIAISCADGIQIYNRSWSQLSKLTNIFSHKLNVQSSAWLAFNPVSRLLLYSDSIVQKIWGVTLNGDVMFVKESSWFPLVNPSGISVTSNGDTYIADQYHKRITKYSVSGTFMTHIQKTNARALDVTPRNTLICGDHLSSVSEFIL</sequence>
<keyword evidence="1" id="KW-0175">Coiled coil</keyword>
<accession>A0AAN8KI08</accession>
<feature type="coiled-coil region" evidence="1">
    <location>
        <begin position="103"/>
        <end position="130"/>
    </location>
</feature>
<name>A0AAN8KI08_PATCE</name>
<proteinExistence type="predicted"/>
<dbReference type="SUPFAM" id="SSF63825">
    <property type="entry name" value="YWTD domain"/>
    <property type="match status" value="1"/>
</dbReference>